<keyword evidence="6" id="KW-0472">Membrane</keyword>
<dbReference type="InterPro" id="IPR013685">
    <property type="entry name" value="POTRA_FtsQ_type"/>
</dbReference>
<evidence type="ECO:0000256" key="6">
    <source>
        <dbReference type="ARBA" id="ARBA00023136"/>
    </source>
</evidence>
<dbReference type="InterPro" id="IPR050487">
    <property type="entry name" value="FtsQ_DivIB"/>
</dbReference>
<dbReference type="EMBL" id="CAESAF010000005">
    <property type="protein sequence ID" value="CAB4330609.1"/>
    <property type="molecule type" value="Genomic_DNA"/>
</dbReference>
<dbReference type="InterPro" id="IPR005548">
    <property type="entry name" value="Cell_div_FtsQ/DivIB_C"/>
</dbReference>
<dbReference type="Gene3D" id="3.10.20.310">
    <property type="entry name" value="membrane protein fhac"/>
    <property type="match status" value="1"/>
</dbReference>
<accession>A0A6J5YRQ2</accession>
<gene>
    <name evidence="9" type="ORF">UFOPK3574_00135</name>
</gene>
<sequence>MNPAKRFKSSKTVLALAVTLIVFGAGSYLLGWSSLLTVKQIEITGAPTLKSEKEISKSLNLSVGDKLARVDSRALTNRLNTVDWIETADISRNWLNGKVAINLQPRTPVALYTELGKPQVALDASGAVFQLPGQMPAGLPNVSATSIASGLIAIEVFTQLPKEFSDGIDRLTATTATNIQINGKFNGRTLQIVWGDSEDTSLKLKVITALLEQPENKSIRLIDVTAPHAPIVK</sequence>
<reference evidence="9" key="1">
    <citation type="submission" date="2020-05" db="EMBL/GenBank/DDBJ databases">
        <authorList>
            <person name="Chiriac C."/>
            <person name="Salcher M."/>
            <person name="Ghai R."/>
            <person name="Kavagutti S V."/>
        </authorList>
    </citation>
    <scope>NUCLEOTIDE SEQUENCE</scope>
</reference>
<dbReference type="PANTHER" id="PTHR37820:SF1">
    <property type="entry name" value="CELL DIVISION PROTEIN FTSQ"/>
    <property type="match status" value="1"/>
</dbReference>
<comment type="subcellular location">
    <subcellularLocation>
        <location evidence="1">Membrane</location>
    </subcellularLocation>
</comment>
<keyword evidence="7" id="KW-0131">Cell cycle</keyword>
<dbReference type="GO" id="GO:0005886">
    <property type="term" value="C:plasma membrane"/>
    <property type="evidence" value="ECO:0007669"/>
    <property type="project" value="TreeGrafter"/>
</dbReference>
<keyword evidence="2" id="KW-1003">Cell membrane</keyword>
<evidence type="ECO:0000256" key="7">
    <source>
        <dbReference type="ARBA" id="ARBA00023306"/>
    </source>
</evidence>
<organism evidence="9">
    <name type="scientific">freshwater metagenome</name>
    <dbReference type="NCBI Taxonomy" id="449393"/>
    <lineage>
        <taxon>unclassified sequences</taxon>
        <taxon>metagenomes</taxon>
        <taxon>ecological metagenomes</taxon>
    </lineage>
</organism>
<dbReference type="InterPro" id="IPR034746">
    <property type="entry name" value="POTRA"/>
</dbReference>
<dbReference type="GO" id="GO:0051301">
    <property type="term" value="P:cell division"/>
    <property type="evidence" value="ECO:0007669"/>
    <property type="project" value="UniProtKB-KW"/>
</dbReference>
<evidence type="ECO:0000256" key="4">
    <source>
        <dbReference type="ARBA" id="ARBA00022692"/>
    </source>
</evidence>
<keyword evidence="4" id="KW-0812">Transmembrane</keyword>
<dbReference type="Pfam" id="PF08478">
    <property type="entry name" value="POTRA_1"/>
    <property type="match status" value="1"/>
</dbReference>
<evidence type="ECO:0000259" key="8">
    <source>
        <dbReference type="PROSITE" id="PS51779"/>
    </source>
</evidence>
<evidence type="ECO:0000256" key="5">
    <source>
        <dbReference type="ARBA" id="ARBA00022989"/>
    </source>
</evidence>
<dbReference type="AlphaFoldDB" id="A0A6J5YRQ2"/>
<evidence type="ECO:0000256" key="3">
    <source>
        <dbReference type="ARBA" id="ARBA00022618"/>
    </source>
</evidence>
<protein>
    <submittedName>
        <fullName evidence="9">Unannotated protein</fullName>
    </submittedName>
</protein>
<dbReference type="Pfam" id="PF03799">
    <property type="entry name" value="FtsQ_DivIB_C"/>
    <property type="match status" value="1"/>
</dbReference>
<keyword evidence="3" id="KW-0132">Cell division</keyword>
<evidence type="ECO:0000256" key="2">
    <source>
        <dbReference type="ARBA" id="ARBA00022475"/>
    </source>
</evidence>
<dbReference type="PROSITE" id="PS51779">
    <property type="entry name" value="POTRA"/>
    <property type="match status" value="1"/>
</dbReference>
<dbReference type="PANTHER" id="PTHR37820">
    <property type="entry name" value="CELL DIVISION PROTEIN DIVIB"/>
    <property type="match status" value="1"/>
</dbReference>
<proteinExistence type="predicted"/>
<feature type="domain" description="POTRA" evidence="8">
    <location>
        <begin position="36"/>
        <end position="106"/>
    </location>
</feature>
<keyword evidence="5" id="KW-1133">Transmembrane helix</keyword>
<evidence type="ECO:0000256" key="1">
    <source>
        <dbReference type="ARBA" id="ARBA00004370"/>
    </source>
</evidence>
<name>A0A6J5YRQ2_9ZZZZ</name>
<evidence type="ECO:0000313" key="9">
    <source>
        <dbReference type="EMBL" id="CAB4330609.1"/>
    </source>
</evidence>